<sequence length="499" mass="55977">MTVAASTSMAATVILLHRLPTKTTVHCSTLPSLPPRFSPSALSTSFMPLPGSRRYSLLQVKASSSDETSAVDTSELLSDLKEKSTVLLYGGGAIVATWLASNIVGAVNSVPLLPKITELVGLGYTGWFVYRYLLFKSSRKELAEEIKRLKKKIAGEEKTPTENMVKFWVLLFYCLVSLMSAFTAFRIVVSIRNTTLSSEGIESNSAPRVNVFGKRGSLYIEPSDVKQNGTVGLVSFIPSRKESAGTIHFHFLFFLSTTVCAVSALLAIGYYLDKWREQSQHAWMENAMPSPKFSEVMHDVSASSTCHICLEDYNVADKLRVLPCHHRFHAYCVDPWLALFQTTCPVCRVDVSQVRVTIERIRRIENATADLRRNANRLVNRFFLFQAGIFFFAQWDLPSEHNIFVLSLSLIASFRLAYAFPLISLDLQHMYDEIDSIKAIDYRVARYFRIWRLCLVTCFISLAIGFAVVLPIALVTKSSPAFYCKICFAVMLGTYTMQS</sequence>
<protein>
    <submittedName>
        <fullName evidence="5">CURVATURE THYLAKOID 1A, chloroplastic-like</fullName>
    </submittedName>
</protein>
<evidence type="ECO:0000256" key="3">
    <source>
        <dbReference type="SAM" id="Phobius"/>
    </source>
</evidence>
<keyword evidence="3" id="KW-0472">Membrane</keyword>
<feature type="transmembrane region" description="Helical" evidence="3">
    <location>
        <begin position="247"/>
        <end position="272"/>
    </location>
</feature>
<dbReference type="FunFam" id="3.30.40.10:FF:000388">
    <property type="entry name" value="Putative RING zinc finger domain superfamily protein"/>
    <property type="match status" value="1"/>
</dbReference>
<dbReference type="SUPFAM" id="SSF57850">
    <property type="entry name" value="RING/U-box"/>
    <property type="match status" value="1"/>
</dbReference>
<dbReference type="InterPro" id="IPR001841">
    <property type="entry name" value="Znf_RING"/>
</dbReference>
<keyword evidence="2" id="KW-0863">Zinc-finger</keyword>
<keyword evidence="3" id="KW-1133">Transmembrane helix</keyword>
<dbReference type="PANTHER" id="PTHR33222">
    <property type="match status" value="1"/>
</dbReference>
<dbReference type="Pfam" id="PF14159">
    <property type="entry name" value="CAAD"/>
    <property type="match status" value="1"/>
</dbReference>
<evidence type="ECO:0000256" key="2">
    <source>
        <dbReference type="PROSITE-ProRule" id="PRU00175"/>
    </source>
</evidence>
<evidence type="ECO:0000313" key="5">
    <source>
        <dbReference type="EMBL" id="CAA2986156.1"/>
    </source>
</evidence>
<feature type="transmembrane region" description="Helical" evidence="3">
    <location>
        <begin position="403"/>
        <end position="423"/>
    </location>
</feature>
<keyword evidence="2" id="KW-0479">Metal-binding</keyword>
<evidence type="ECO:0000313" key="6">
    <source>
        <dbReference type="Proteomes" id="UP000594638"/>
    </source>
</evidence>
<dbReference type="Gramene" id="OE9A026821T1">
    <property type="protein sequence ID" value="OE9A026821C1"/>
    <property type="gene ID" value="OE9A026821"/>
</dbReference>
<dbReference type="OrthoDB" id="8062037at2759"/>
<dbReference type="PANTHER" id="PTHR33222:SF4">
    <property type="entry name" value="PROTEIN CURVATURE THYLAKOID 1A, CHLOROPLASTIC"/>
    <property type="match status" value="1"/>
</dbReference>
<feature type="transmembrane region" description="Helical" evidence="3">
    <location>
        <begin position="378"/>
        <end position="397"/>
    </location>
</feature>
<organism evidence="5 6">
    <name type="scientific">Olea europaea subsp. europaea</name>
    <dbReference type="NCBI Taxonomy" id="158383"/>
    <lineage>
        <taxon>Eukaryota</taxon>
        <taxon>Viridiplantae</taxon>
        <taxon>Streptophyta</taxon>
        <taxon>Embryophyta</taxon>
        <taxon>Tracheophyta</taxon>
        <taxon>Spermatophyta</taxon>
        <taxon>Magnoliopsida</taxon>
        <taxon>eudicotyledons</taxon>
        <taxon>Gunneridae</taxon>
        <taxon>Pentapetalae</taxon>
        <taxon>asterids</taxon>
        <taxon>lamiids</taxon>
        <taxon>Lamiales</taxon>
        <taxon>Oleaceae</taxon>
        <taxon>Oleeae</taxon>
        <taxon>Olea</taxon>
    </lineage>
</organism>
<dbReference type="Pfam" id="PF13639">
    <property type="entry name" value="zf-RING_2"/>
    <property type="match status" value="1"/>
</dbReference>
<dbReference type="EMBL" id="CACTIH010003843">
    <property type="protein sequence ID" value="CAA2986156.1"/>
    <property type="molecule type" value="Genomic_DNA"/>
</dbReference>
<dbReference type="GO" id="GO:0008270">
    <property type="term" value="F:zinc ion binding"/>
    <property type="evidence" value="ECO:0007669"/>
    <property type="project" value="UniProtKB-KW"/>
</dbReference>
<dbReference type="InterPro" id="IPR033344">
    <property type="entry name" value="CURT1"/>
</dbReference>
<dbReference type="GO" id="GO:0009535">
    <property type="term" value="C:chloroplast thylakoid membrane"/>
    <property type="evidence" value="ECO:0007669"/>
    <property type="project" value="TreeGrafter"/>
</dbReference>
<evidence type="ECO:0000256" key="1">
    <source>
        <dbReference type="ARBA" id="ARBA00004141"/>
    </source>
</evidence>
<proteinExistence type="predicted"/>
<dbReference type="AlphaFoldDB" id="A0A8S0S317"/>
<dbReference type="PROSITE" id="PS50089">
    <property type="entry name" value="ZF_RING_2"/>
    <property type="match status" value="1"/>
</dbReference>
<feature type="transmembrane region" description="Helical" evidence="3">
    <location>
        <begin position="112"/>
        <end position="130"/>
    </location>
</feature>
<reference evidence="5 6" key="1">
    <citation type="submission" date="2019-12" db="EMBL/GenBank/DDBJ databases">
        <authorList>
            <person name="Alioto T."/>
            <person name="Alioto T."/>
            <person name="Gomez Garrido J."/>
        </authorList>
    </citation>
    <scope>NUCLEOTIDE SEQUENCE [LARGE SCALE GENOMIC DNA]</scope>
</reference>
<keyword evidence="6" id="KW-1185">Reference proteome</keyword>
<keyword evidence="3" id="KW-0812">Transmembrane</keyword>
<comment type="subcellular location">
    <subcellularLocation>
        <location evidence="1">Membrane</location>
        <topology evidence="1">Multi-pass membrane protein</topology>
    </subcellularLocation>
</comment>
<evidence type="ECO:0000259" key="4">
    <source>
        <dbReference type="PROSITE" id="PS50089"/>
    </source>
</evidence>
<name>A0A8S0S317_OLEEU</name>
<dbReference type="Proteomes" id="UP000594638">
    <property type="component" value="Unassembled WGS sequence"/>
</dbReference>
<feature type="transmembrane region" description="Helical" evidence="3">
    <location>
        <begin position="86"/>
        <end position="106"/>
    </location>
</feature>
<dbReference type="InterPro" id="IPR013083">
    <property type="entry name" value="Znf_RING/FYVE/PHD"/>
</dbReference>
<dbReference type="Gene3D" id="3.30.40.10">
    <property type="entry name" value="Zinc/RING finger domain, C3HC4 (zinc finger)"/>
    <property type="match status" value="1"/>
</dbReference>
<accession>A0A8S0S317</accession>
<feature type="domain" description="RING-type" evidence="4">
    <location>
        <begin position="306"/>
        <end position="348"/>
    </location>
</feature>
<dbReference type="InterPro" id="IPR025564">
    <property type="entry name" value="CAAD_dom"/>
</dbReference>
<feature type="transmembrane region" description="Helical" evidence="3">
    <location>
        <begin position="167"/>
        <end position="189"/>
    </location>
</feature>
<keyword evidence="2" id="KW-0862">Zinc</keyword>
<comment type="caution">
    <text evidence="5">The sequence shown here is derived from an EMBL/GenBank/DDBJ whole genome shotgun (WGS) entry which is preliminary data.</text>
</comment>
<gene>
    <name evidence="5" type="ORF">OLEA9_A026821</name>
</gene>
<dbReference type="SMART" id="SM00184">
    <property type="entry name" value="RING"/>
    <property type="match status" value="1"/>
</dbReference>
<feature type="transmembrane region" description="Helical" evidence="3">
    <location>
        <begin position="453"/>
        <end position="474"/>
    </location>
</feature>